<organism evidence="2">
    <name type="scientific">Panicum hallii</name>
    <dbReference type="NCBI Taxonomy" id="206008"/>
    <lineage>
        <taxon>Eukaryota</taxon>
        <taxon>Viridiplantae</taxon>
        <taxon>Streptophyta</taxon>
        <taxon>Embryophyta</taxon>
        <taxon>Tracheophyta</taxon>
        <taxon>Spermatophyta</taxon>
        <taxon>Magnoliopsida</taxon>
        <taxon>Liliopsida</taxon>
        <taxon>Poales</taxon>
        <taxon>Poaceae</taxon>
        <taxon>PACMAD clade</taxon>
        <taxon>Panicoideae</taxon>
        <taxon>Panicodae</taxon>
        <taxon>Paniceae</taxon>
        <taxon>Panicinae</taxon>
        <taxon>Panicum</taxon>
        <taxon>Panicum sect. Panicum</taxon>
    </lineage>
</organism>
<dbReference type="Gramene" id="PVH64016">
    <property type="protein sequence ID" value="PVH64016"/>
    <property type="gene ID" value="PAHAL_2G164100"/>
</dbReference>
<evidence type="ECO:0000256" key="1">
    <source>
        <dbReference type="SAM" id="MobiDB-lite"/>
    </source>
</evidence>
<sequence length="208" mass="23501">MHAAWNTAREISFRPIAKNLFMVQAHYIGDRKRIMEEGPWLFCECALMLEEYDGASMTPTVEPCRVQAWIQIHKIPPLFRTEKIIRQLAGRVGEVIEVEVRAVLSSSGEFHRARVKYEKVARFFAFCGKMGHTHLECDTGEHVEDDLQFGEWMIAASDTWRPGSRRVRGNVDPDKGGARDKSTSAESGSTGGFWRAKHTARGGARSCM</sequence>
<feature type="region of interest" description="Disordered" evidence="1">
    <location>
        <begin position="163"/>
        <end position="208"/>
    </location>
</feature>
<reference evidence="2" key="1">
    <citation type="submission" date="2018-04" db="EMBL/GenBank/DDBJ databases">
        <title>WGS assembly of Panicum hallii.</title>
        <authorList>
            <person name="Lovell J."/>
            <person name="Jenkins J."/>
            <person name="Lowry D."/>
            <person name="Mamidi S."/>
            <person name="Sreedasyam A."/>
            <person name="Weng X."/>
            <person name="Barry K."/>
            <person name="Bonette J."/>
            <person name="Campitelli B."/>
            <person name="Daum C."/>
            <person name="Gordon S."/>
            <person name="Gould B."/>
            <person name="Lipzen A."/>
            <person name="Macqueen A."/>
            <person name="Palacio-Mejia J."/>
            <person name="Plott C."/>
            <person name="Shakirov E."/>
            <person name="Shu S."/>
            <person name="Yoshinaga Y."/>
            <person name="Zane M."/>
            <person name="Rokhsar D."/>
            <person name="Grimwood J."/>
            <person name="Schmutz J."/>
            <person name="Juenger T."/>
        </authorList>
    </citation>
    <scope>NUCLEOTIDE SEQUENCE [LARGE SCALE GENOMIC DNA]</scope>
    <source>
        <strain evidence="2">FIL2</strain>
    </source>
</reference>
<evidence type="ECO:0000313" key="2">
    <source>
        <dbReference type="EMBL" id="PVH64016.1"/>
    </source>
</evidence>
<protein>
    <submittedName>
        <fullName evidence="2">Uncharacterized protein</fullName>
    </submittedName>
</protein>
<dbReference type="PANTHER" id="PTHR31286:SF167">
    <property type="entry name" value="OS09G0268800 PROTEIN"/>
    <property type="match status" value="1"/>
</dbReference>
<name>A0A2T8KPC5_9POAL</name>
<accession>A0A2T8KPC5</accession>
<dbReference type="EMBL" id="CM008047">
    <property type="protein sequence ID" value="PVH64016.1"/>
    <property type="molecule type" value="Genomic_DNA"/>
</dbReference>
<dbReference type="InterPro" id="IPR040256">
    <property type="entry name" value="At4g02000-like"/>
</dbReference>
<feature type="compositionally biased region" description="Basic and acidic residues" evidence="1">
    <location>
        <begin position="169"/>
        <end position="183"/>
    </location>
</feature>
<dbReference type="Proteomes" id="UP000243499">
    <property type="component" value="Chromosome 2"/>
</dbReference>
<dbReference type="AlphaFoldDB" id="A0A2T8KPC5"/>
<proteinExistence type="predicted"/>
<gene>
    <name evidence="2" type="ORF">PAHAL_2G164100</name>
</gene>
<dbReference type="PANTHER" id="PTHR31286">
    <property type="entry name" value="GLYCINE-RICH CELL WALL STRUCTURAL PROTEIN 1.8-LIKE"/>
    <property type="match status" value="1"/>
</dbReference>